<name>A0A3N1HPW3_9ACTN</name>
<evidence type="ECO:0000259" key="7">
    <source>
        <dbReference type="Pfam" id="PF00482"/>
    </source>
</evidence>
<dbReference type="PANTHER" id="PTHR35007">
    <property type="entry name" value="INTEGRAL MEMBRANE PROTEIN-RELATED"/>
    <property type="match status" value="1"/>
</dbReference>
<protein>
    <submittedName>
        <fullName evidence="8">Type II secretion system (T2SS) protein F</fullName>
    </submittedName>
</protein>
<keyword evidence="4 6" id="KW-1133">Transmembrane helix</keyword>
<dbReference type="EMBL" id="RJKN01000002">
    <property type="protein sequence ID" value="ROP44568.1"/>
    <property type="molecule type" value="Genomic_DNA"/>
</dbReference>
<dbReference type="RefSeq" id="WP_158674185.1">
    <property type="nucleotide sequence ID" value="NZ_RJKN01000002.1"/>
</dbReference>
<sequence length="203" mass="20762">MSAVVALLVLAAGVVVLAPAEDPRLPRLVAPGTSERPAAASRWRWRGRRGEEGDGLDVPLLLDLVAAALDAGTPPGPALGAAVRATAATRDGAPTADEEELRRRCGLLRLGAPWDEAWAGAPATLRPLVGPLGLAARAGAPGAALLRDAATELRRRRAREAQRRAAALGVRLVLPLGVCALPAFALVGVVPVVLALAGRVLAP</sequence>
<accession>A0A3N1HPW3</accession>
<comment type="caution">
    <text evidence="8">The sequence shown here is derived from an EMBL/GenBank/DDBJ whole genome shotgun (WGS) entry which is preliminary data.</text>
</comment>
<evidence type="ECO:0000256" key="5">
    <source>
        <dbReference type="ARBA" id="ARBA00023136"/>
    </source>
</evidence>
<dbReference type="InterPro" id="IPR018076">
    <property type="entry name" value="T2SS_GspF_dom"/>
</dbReference>
<proteinExistence type="predicted"/>
<feature type="domain" description="Type II secretion system protein GspF" evidence="7">
    <location>
        <begin position="62"/>
        <end position="189"/>
    </location>
</feature>
<dbReference type="Pfam" id="PF00482">
    <property type="entry name" value="T2SSF"/>
    <property type="match status" value="1"/>
</dbReference>
<keyword evidence="3 6" id="KW-0812">Transmembrane</keyword>
<evidence type="ECO:0000256" key="3">
    <source>
        <dbReference type="ARBA" id="ARBA00022692"/>
    </source>
</evidence>
<dbReference type="InParanoid" id="A0A3N1HPW3"/>
<evidence type="ECO:0000256" key="6">
    <source>
        <dbReference type="SAM" id="Phobius"/>
    </source>
</evidence>
<evidence type="ECO:0000256" key="4">
    <source>
        <dbReference type="ARBA" id="ARBA00022989"/>
    </source>
</evidence>
<evidence type="ECO:0000256" key="2">
    <source>
        <dbReference type="ARBA" id="ARBA00022475"/>
    </source>
</evidence>
<comment type="subcellular location">
    <subcellularLocation>
        <location evidence="1">Cell membrane</location>
        <topology evidence="1">Multi-pass membrane protein</topology>
    </subcellularLocation>
</comment>
<gene>
    <name evidence="8" type="ORF">EDC03_0689</name>
</gene>
<organism evidence="8 9">
    <name type="scientific">Pseudokineococcus lusitanus</name>
    <dbReference type="NCBI Taxonomy" id="763993"/>
    <lineage>
        <taxon>Bacteria</taxon>
        <taxon>Bacillati</taxon>
        <taxon>Actinomycetota</taxon>
        <taxon>Actinomycetes</taxon>
        <taxon>Kineosporiales</taxon>
        <taxon>Kineosporiaceae</taxon>
        <taxon>Pseudokineococcus</taxon>
    </lineage>
</organism>
<dbReference type="GO" id="GO:0005886">
    <property type="term" value="C:plasma membrane"/>
    <property type="evidence" value="ECO:0007669"/>
    <property type="project" value="UniProtKB-SubCell"/>
</dbReference>
<feature type="transmembrane region" description="Helical" evidence="6">
    <location>
        <begin position="172"/>
        <end position="197"/>
    </location>
</feature>
<evidence type="ECO:0000256" key="1">
    <source>
        <dbReference type="ARBA" id="ARBA00004651"/>
    </source>
</evidence>
<evidence type="ECO:0000313" key="9">
    <source>
        <dbReference type="Proteomes" id="UP000276232"/>
    </source>
</evidence>
<dbReference type="AlphaFoldDB" id="A0A3N1HPW3"/>
<keyword evidence="2" id="KW-1003">Cell membrane</keyword>
<dbReference type="PANTHER" id="PTHR35007:SF3">
    <property type="entry name" value="POSSIBLE CONSERVED ALANINE RICH MEMBRANE PROTEIN"/>
    <property type="match status" value="1"/>
</dbReference>
<reference evidence="8 9" key="1">
    <citation type="journal article" date="2015" name="Stand. Genomic Sci.">
        <title>Genomic Encyclopedia of Bacterial and Archaeal Type Strains, Phase III: the genomes of soil and plant-associated and newly described type strains.</title>
        <authorList>
            <person name="Whitman W.B."/>
            <person name="Woyke T."/>
            <person name="Klenk H.P."/>
            <person name="Zhou Y."/>
            <person name="Lilburn T.G."/>
            <person name="Beck B.J."/>
            <person name="De Vos P."/>
            <person name="Vandamme P."/>
            <person name="Eisen J.A."/>
            <person name="Garrity G."/>
            <person name="Hugenholtz P."/>
            <person name="Kyrpides N.C."/>
        </authorList>
    </citation>
    <scope>NUCLEOTIDE SEQUENCE [LARGE SCALE GENOMIC DNA]</scope>
    <source>
        <strain evidence="8 9">CECT 7306</strain>
    </source>
</reference>
<evidence type="ECO:0000313" key="8">
    <source>
        <dbReference type="EMBL" id="ROP44568.1"/>
    </source>
</evidence>
<keyword evidence="9" id="KW-1185">Reference proteome</keyword>
<keyword evidence="5 6" id="KW-0472">Membrane</keyword>
<dbReference type="Proteomes" id="UP000276232">
    <property type="component" value="Unassembled WGS sequence"/>
</dbReference>